<dbReference type="PANTHER" id="PTHR43298:SF2">
    <property type="entry name" value="FMN_FAD EXPORTER YEEO-RELATED"/>
    <property type="match status" value="1"/>
</dbReference>
<dbReference type="EMBL" id="JBHRYJ010000002">
    <property type="protein sequence ID" value="MFC3676220.1"/>
    <property type="molecule type" value="Genomic_DNA"/>
</dbReference>
<keyword evidence="6 10" id="KW-1133">Transmembrane helix</keyword>
<evidence type="ECO:0000256" key="2">
    <source>
        <dbReference type="ARBA" id="ARBA00022448"/>
    </source>
</evidence>
<evidence type="ECO:0000256" key="7">
    <source>
        <dbReference type="ARBA" id="ARBA00023065"/>
    </source>
</evidence>
<dbReference type="InterPro" id="IPR048279">
    <property type="entry name" value="MdtK-like"/>
</dbReference>
<proteinExistence type="predicted"/>
<evidence type="ECO:0000256" key="9">
    <source>
        <dbReference type="ARBA" id="ARBA00031636"/>
    </source>
</evidence>
<feature type="transmembrane region" description="Helical" evidence="10">
    <location>
        <begin position="158"/>
        <end position="177"/>
    </location>
</feature>
<comment type="caution">
    <text evidence="11">The sequence shown here is derived from an EMBL/GenBank/DDBJ whole genome shotgun (WGS) entry which is preliminary data.</text>
</comment>
<sequence>MILQEARATLTLALPIVGTHLAQVAVHTTDVLMLARLSDHALGAGALAFSLFSFFWMLGIGLGIAVAALVAQAVGRDAKDHASVRAAVHDGLIVTGLGFAVSLAILAPARPLLVWFGQPPELVADTVLFLHLLMIGYLPSVWFSVLRAFSAALSRPRPALVFMILAVLLNAIAVYGLTFVAGLGIVGAGLGSALSNWLLFLGFAVYMTRDPGFARYRLWASNWWASDWHSSWWRLRGYLRIGGPIALTLASEVGLFSLAVQLMGRLGADAVAAHQIALQWATIAFMVPTGLSQAATVRVGLAAGARDAEGLVRAGWISVIMAICFGTCSGSLFWLLAPQLIGLFVPDAASPVFALAVSYLAMAALFQIVDGAQAVTNGVLRGLRDTAVPMLCAAVGYWLCGLPAALWFGFHSTLRGQGVWLGLVVGLAVAAVMLVWRFIWWTRRLRPDPQQERPA</sequence>
<evidence type="ECO:0000256" key="3">
    <source>
        <dbReference type="ARBA" id="ARBA00022449"/>
    </source>
</evidence>
<evidence type="ECO:0000256" key="8">
    <source>
        <dbReference type="ARBA" id="ARBA00023136"/>
    </source>
</evidence>
<dbReference type="PIRSF" id="PIRSF006603">
    <property type="entry name" value="DinF"/>
    <property type="match status" value="1"/>
</dbReference>
<dbReference type="NCBIfam" id="TIGR00797">
    <property type="entry name" value="matE"/>
    <property type="match status" value="1"/>
</dbReference>
<dbReference type="InterPro" id="IPR050222">
    <property type="entry name" value="MATE_MdtK"/>
</dbReference>
<dbReference type="Proteomes" id="UP001595711">
    <property type="component" value="Unassembled WGS sequence"/>
</dbReference>
<dbReference type="PANTHER" id="PTHR43298">
    <property type="entry name" value="MULTIDRUG RESISTANCE PROTEIN NORM-RELATED"/>
    <property type="match status" value="1"/>
</dbReference>
<feature type="transmembrane region" description="Helical" evidence="10">
    <location>
        <begin position="348"/>
        <end position="366"/>
    </location>
</feature>
<dbReference type="InterPro" id="IPR002528">
    <property type="entry name" value="MATE_fam"/>
</dbReference>
<gene>
    <name evidence="11" type="ORF">ACFOOQ_11740</name>
</gene>
<evidence type="ECO:0000313" key="11">
    <source>
        <dbReference type="EMBL" id="MFC3676220.1"/>
    </source>
</evidence>
<keyword evidence="2" id="KW-0813">Transport</keyword>
<feature type="transmembrane region" description="Helical" evidence="10">
    <location>
        <begin position="48"/>
        <end position="74"/>
    </location>
</feature>
<keyword evidence="4" id="KW-1003">Cell membrane</keyword>
<dbReference type="CDD" id="cd13131">
    <property type="entry name" value="MATE_NorM_like"/>
    <property type="match status" value="1"/>
</dbReference>
<evidence type="ECO:0000256" key="6">
    <source>
        <dbReference type="ARBA" id="ARBA00022989"/>
    </source>
</evidence>
<feature type="transmembrane region" description="Helical" evidence="10">
    <location>
        <begin position="280"/>
        <end position="303"/>
    </location>
</feature>
<keyword evidence="3" id="KW-0050">Antiport</keyword>
<keyword evidence="5 10" id="KW-0812">Transmembrane</keyword>
<feature type="transmembrane region" description="Helical" evidence="10">
    <location>
        <begin position="315"/>
        <end position="336"/>
    </location>
</feature>
<comment type="subcellular location">
    <subcellularLocation>
        <location evidence="1">Cell inner membrane</location>
        <topology evidence="1">Multi-pass membrane protein</topology>
    </subcellularLocation>
</comment>
<keyword evidence="12" id="KW-1185">Reference proteome</keyword>
<organism evidence="11 12">
    <name type="scientific">Ferrovibrio xuzhouensis</name>
    <dbReference type="NCBI Taxonomy" id="1576914"/>
    <lineage>
        <taxon>Bacteria</taxon>
        <taxon>Pseudomonadati</taxon>
        <taxon>Pseudomonadota</taxon>
        <taxon>Alphaproteobacteria</taxon>
        <taxon>Rhodospirillales</taxon>
        <taxon>Rhodospirillaceae</taxon>
        <taxon>Ferrovibrio</taxon>
    </lineage>
</organism>
<keyword evidence="7" id="KW-0406">Ion transport</keyword>
<reference evidence="12" key="1">
    <citation type="journal article" date="2019" name="Int. J. Syst. Evol. Microbiol.">
        <title>The Global Catalogue of Microorganisms (GCM) 10K type strain sequencing project: providing services to taxonomists for standard genome sequencing and annotation.</title>
        <authorList>
            <consortium name="The Broad Institute Genomics Platform"/>
            <consortium name="The Broad Institute Genome Sequencing Center for Infectious Disease"/>
            <person name="Wu L."/>
            <person name="Ma J."/>
        </authorList>
    </citation>
    <scope>NUCLEOTIDE SEQUENCE [LARGE SCALE GENOMIC DNA]</scope>
    <source>
        <strain evidence="12">KCTC 42182</strain>
    </source>
</reference>
<dbReference type="RefSeq" id="WP_379726420.1">
    <property type="nucleotide sequence ID" value="NZ_JBHRYJ010000002.1"/>
</dbReference>
<feature type="transmembrane region" description="Helical" evidence="10">
    <location>
        <begin position="420"/>
        <end position="440"/>
    </location>
</feature>
<feature type="transmembrane region" description="Helical" evidence="10">
    <location>
        <begin position="387"/>
        <end position="408"/>
    </location>
</feature>
<name>A0ABV7VFC5_9PROT</name>
<feature type="transmembrane region" description="Helical" evidence="10">
    <location>
        <begin position="86"/>
        <end position="107"/>
    </location>
</feature>
<evidence type="ECO:0000256" key="1">
    <source>
        <dbReference type="ARBA" id="ARBA00004429"/>
    </source>
</evidence>
<evidence type="ECO:0000256" key="10">
    <source>
        <dbReference type="SAM" id="Phobius"/>
    </source>
</evidence>
<dbReference type="Pfam" id="PF01554">
    <property type="entry name" value="MatE"/>
    <property type="match status" value="2"/>
</dbReference>
<feature type="transmembrane region" description="Helical" evidence="10">
    <location>
        <begin position="183"/>
        <end position="207"/>
    </location>
</feature>
<evidence type="ECO:0000256" key="4">
    <source>
        <dbReference type="ARBA" id="ARBA00022475"/>
    </source>
</evidence>
<feature type="transmembrane region" description="Helical" evidence="10">
    <location>
        <begin position="127"/>
        <end position="146"/>
    </location>
</feature>
<accession>A0ABV7VFC5</accession>
<feature type="transmembrane region" description="Helical" evidence="10">
    <location>
        <begin position="238"/>
        <end position="260"/>
    </location>
</feature>
<protein>
    <recommendedName>
        <fullName evidence="9">Multidrug-efflux transporter</fullName>
    </recommendedName>
</protein>
<evidence type="ECO:0000313" key="12">
    <source>
        <dbReference type="Proteomes" id="UP001595711"/>
    </source>
</evidence>
<keyword evidence="8 10" id="KW-0472">Membrane</keyword>
<evidence type="ECO:0000256" key="5">
    <source>
        <dbReference type="ARBA" id="ARBA00022692"/>
    </source>
</evidence>